<keyword evidence="2 8" id="KW-0158">Chromosome</keyword>
<evidence type="ECO:0000256" key="4">
    <source>
        <dbReference type="ARBA" id="ARBA00022776"/>
    </source>
</evidence>
<dbReference type="Gene3D" id="6.10.250.1950">
    <property type="match status" value="1"/>
</dbReference>
<evidence type="ECO:0000256" key="6">
    <source>
        <dbReference type="ARBA" id="ARBA00023306"/>
    </source>
</evidence>
<evidence type="ECO:0000256" key="7">
    <source>
        <dbReference type="ARBA" id="ARBA00023328"/>
    </source>
</evidence>
<evidence type="ECO:0000313" key="13">
    <source>
        <dbReference type="Proteomes" id="UP001187192"/>
    </source>
</evidence>
<evidence type="ECO:0000256" key="8">
    <source>
        <dbReference type="RuleBase" id="RU368072"/>
    </source>
</evidence>
<keyword evidence="13" id="KW-1185">Reference proteome</keyword>
<organism evidence="12 13">
    <name type="scientific">Ficus carica</name>
    <name type="common">Common fig</name>
    <dbReference type="NCBI Taxonomy" id="3494"/>
    <lineage>
        <taxon>Eukaryota</taxon>
        <taxon>Viridiplantae</taxon>
        <taxon>Streptophyta</taxon>
        <taxon>Embryophyta</taxon>
        <taxon>Tracheophyta</taxon>
        <taxon>Spermatophyta</taxon>
        <taxon>Magnoliopsida</taxon>
        <taxon>eudicotyledons</taxon>
        <taxon>Gunneridae</taxon>
        <taxon>Pentapetalae</taxon>
        <taxon>rosids</taxon>
        <taxon>fabids</taxon>
        <taxon>Rosales</taxon>
        <taxon>Moraceae</taxon>
        <taxon>Ficeae</taxon>
        <taxon>Ficus</taxon>
    </lineage>
</organism>
<feature type="region of interest" description="Disordered" evidence="10">
    <location>
        <begin position="1"/>
        <end position="51"/>
    </location>
</feature>
<keyword evidence="4 8" id="KW-0498">Mitosis</keyword>
<comment type="caution">
    <text evidence="12">The sequence shown here is derived from an EMBL/GenBank/DDBJ whole genome shotgun (WGS) entry which is preliminary data.</text>
</comment>
<keyword evidence="8" id="KW-0995">Kinetochore</keyword>
<reference evidence="12" key="1">
    <citation type="submission" date="2023-07" db="EMBL/GenBank/DDBJ databases">
        <title>draft genome sequence of fig (Ficus carica).</title>
        <authorList>
            <person name="Takahashi T."/>
            <person name="Nishimura K."/>
        </authorList>
    </citation>
    <scope>NUCLEOTIDE SEQUENCE</scope>
</reference>
<comment type="function">
    <text evidence="8">Acts as a component of the essential kinetochore-associated NDC80 complex, which is required for chromosome segregation and spindle checkpoint activity.</text>
</comment>
<evidence type="ECO:0000256" key="10">
    <source>
        <dbReference type="SAM" id="MobiDB-lite"/>
    </source>
</evidence>
<keyword evidence="6 8" id="KW-0131">Cell cycle</keyword>
<dbReference type="EMBL" id="BTGU01000083">
    <property type="protein sequence ID" value="GMN59040.1"/>
    <property type="molecule type" value="Genomic_DNA"/>
</dbReference>
<feature type="compositionally biased region" description="Low complexity" evidence="10">
    <location>
        <begin position="36"/>
        <end position="51"/>
    </location>
</feature>
<name>A0AA88DPG7_FICCA</name>
<sequence>MRGAAGGHRRPKDSFANPQPPPPTPLFNRLPRDSDASFASSRPSSAGVGRSSAASVELYKDHRFQAAAVSTINAYLSSHSSLSLRLPIPSAKDITQTLSFLLSRLDFPNPKLDDDLPLVLKSLNYPFKLNKSILRSPGTPHQWPTFLAIIHWLVQIAKFYDHGSSNPTSFADHNPFLSYTVASYSHYIDGDDDMVEKLDRDLAENLEKETEIVKASVGDLENQAREMEAKIEAMRSEPSPKEALEKQKGLLEEDVMKFNEMVEKLTEKIAELERGLEEREKALEEKVAEKDRVCEENEELRKRVEAQTVNSRDVERMRRELQAVEREIGDAEVTRNTWEEKSWELDATLGQKFKEIEALAMESNQAMRRLKFGEGFQYALNAKGSTPTEVMGIDNKSTLKPSLDSFADELKKNSMAKFEELINLRQQSSVIAAKVEGKKNRQAKIDSRIDEVEAQLHLLRKETQEYSSRCEADAKKMREDIETEARNLDIVDREAAEILKHTAVGSRDDDFELKDGRFVKNGDLASELKLQEEIKQSEEETQKCAFELMALLDSISKYKERTQSKLVQLKHDISETIAAVSDAYKGSLQTQFGSL</sequence>
<dbReference type="InterPro" id="IPR038273">
    <property type="entry name" value="Ndc80_sf"/>
</dbReference>
<dbReference type="GO" id="GO:0051315">
    <property type="term" value="P:attachment of mitotic spindle microtubules to kinetochore"/>
    <property type="evidence" value="ECO:0007669"/>
    <property type="project" value="UniProtKB-UniRule"/>
</dbReference>
<dbReference type="InterPro" id="IPR055307">
    <property type="entry name" value="NDC80_plants"/>
</dbReference>
<comment type="subcellular location">
    <subcellularLocation>
        <location evidence="8">Chromosome</location>
        <location evidence="8">Centromere</location>
        <location evidence="8">Kinetochore</location>
    </subcellularLocation>
    <subcellularLocation>
        <location evidence="8">Nucleus</location>
    </subcellularLocation>
</comment>
<dbReference type="GO" id="GO:0051301">
    <property type="term" value="P:cell division"/>
    <property type="evidence" value="ECO:0007669"/>
    <property type="project" value="UniProtKB-UniRule"/>
</dbReference>
<evidence type="ECO:0000256" key="1">
    <source>
        <dbReference type="ARBA" id="ARBA00007050"/>
    </source>
</evidence>
<accession>A0AA88DPG7</accession>
<evidence type="ECO:0000256" key="5">
    <source>
        <dbReference type="ARBA" id="ARBA00023054"/>
    </source>
</evidence>
<evidence type="ECO:0000313" key="12">
    <source>
        <dbReference type="EMBL" id="GMN59040.1"/>
    </source>
</evidence>
<feature type="coiled-coil region" evidence="9">
    <location>
        <begin position="203"/>
        <end position="341"/>
    </location>
</feature>
<keyword evidence="7 8" id="KW-0137">Centromere</keyword>
<dbReference type="AlphaFoldDB" id="A0AA88DPG7"/>
<keyword evidence="5 9" id="KW-0175">Coiled coil</keyword>
<comment type="subunit">
    <text evidence="8">Component of the NDC80 complex.</text>
</comment>
<comment type="similarity">
    <text evidence="1 8">Belongs to the NDC80/HEC1 family.</text>
</comment>
<dbReference type="Gene3D" id="1.10.418.30">
    <property type="entry name" value="Ncd80 complex, Ncd80 subunit"/>
    <property type="match status" value="1"/>
</dbReference>
<dbReference type="PANTHER" id="PTHR46681">
    <property type="entry name" value="KINETOCHORE PROTEIN NDC80 HOMOLOG"/>
    <property type="match status" value="1"/>
</dbReference>
<dbReference type="Proteomes" id="UP001187192">
    <property type="component" value="Unassembled WGS sequence"/>
</dbReference>
<proteinExistence type="inferred from homology"/>
<evidence type="ECO:0000256" key="9">
    <source>
        <dbReference type="SAM" id="Coils"/>
    </source>
</evidence>
<keyword evidence="8" id="KW-0539">Nucleus</keyword>
<dbReference type="Pfam" id="PF03801">
    <property type="entry name" value="Ndc80_HEC"/>
    <property type="match status" value="1"/>
</dbReference>
<evidence type="ECO:0000256" key="3">
    <source>
        <dbReference type="ARBA" id="ARBA00022618"/>
    </source>
</evidence>
<dbReference type="InterPro" id="IPR055260">
    <property type="entry name" value="Ndc80_CH"/>
</dbReference>
<dbReference type="GO" id="GO:0031262">
    <property type="term" value="C:Ndc80 complex"/>
    <property type="evidence" value="ECO:0007669"/>
    <property type="project" value="UniProtKB-UniRule"/>
</dbReference>
<evidence type="ECO:0000259" key="11">
    <source>
        <dbReference type="Pfam" id="PF03801"/>
    </source>
</evidence>
<dbReference type="GO" id="GO:0005634">
    <property type="term" value="C:nucleus"/>
    <property type="evidence" value="ECO:0007669"/>
    <property type="project" value="UniProtKB-SubCell"/>
</dbReference>
<feature type="domain" description="Kinetochore protein Ndc80 CH" evidence="11">
    <location>
        <begin position="59"/>
        <end position="161"/>
    </location>
</feature>
<gene>
    <name evidence="12" type="ORF">TIFTF001_028138</name>
</gene>
<keyword evidence="3 8" id="KW-0132">Cell division</keyword>
<evidence type="ECO:0000256" key="2">
    <source>
        <dbReference type="ARBA" id="ARBA00022454"/>
    </source>
</evidence>
<feature type="coiled-coil region" evidence="9">
    <location>
        <begin position="442"/>
        <end position="494"/>
    </location>
</feature>
<protein>
    <recommendedName>
        <fullName evidence="8">Kinetochore protein NDC80</fullName>
    </recommendedName>
</protein>
<dbReference type="PANTHER" id="PTHR46681:SF1">
    <property type="entry name" value="KINETOCHORE PROTEIN NDC80 HOMOLOG"/>
    <property type="match status" value="1"/>
</dbReference>